<comment type="caution">
    <text evidence="1">The sequence shown here is derived from an EMBL/GenBank/DDBJ whole genome shotgun (WGS) entry which is preliminary data.</text>
</comment>
<reference evidence="1" key="1">
    <citation type="submission" date="2021-06" db="EMBL/GenBank/DDBJ databases">
        <authorList>
            <person name="Kallberg Y."/>
            <person name="Tangrot J."/>
            <person name="Rosling A."/>
        </authorList>
    </citation>
    <scope>NUCLEOTIDE SEQUENCE</scope>
    <source>
        <strain evidence="1">IN212</strain>
    </source>
</reference>
<dbReference type="AlphaFoldDB" id="A0A9N9JMT0"/>
<evidence type="ECO:0000313" key="2">
    <source>
        <dbReference type="Proteomes" id="UP000789396"/>
    </source>
</evidence>
<accession>A0A9N9JMT0</accession>
<name>A0A9N9JMT0_9GLOM</name>
<dbReference type="Proteomes" id="UP000789396">
    <property type="component" value="Unassembled WGS sequence"/>
</dbReference>
<sequence length="77" mass="8908">YKMNVEHSANFNISIEFIEPNIQQSDKQILNQEIEYNTVDLTNASTKLNSYLSLLVTTKSKKIKINFNVNINKDKES</sequence>
<dbReference type="EMBL" id="CAJVPZ010059657">
    <property type="protein sequence ID" value="CAG8789345.1"/>
    <property type="molecule type" value="Genomic_DNA"/>
</dbReference>
<keyword evidence="2" id="KW-1185">Reference proteome</keyword>
<dbReference type="OrthoDB" id="10394119at2759"/>
<feature type="non-terminal residue" evidence="1">
    <location>
        <position position="1"/>
    </location>
</feature>
<evidence type="ECO:0000313" key="1">
    <source>
        <dbReference type="EMBL" id="CAG8789345.1"/>
    </source>
</evidence>
<proteinExistence type="predicted"/>
<organism evidence="1 2">
    <name type="scientific">Racocetra fulgida</name>
    <dbReference type="NCBI Taxonomy" id="60492"/>
    <lineage>
        <taxon>Eukaryota</taxon>
        <taxon>Fungi</taxon>
        <taxon>Fungi incertae sedis</taxon>
        <taxon>Mucoromycota</taxon>
        <taxon>Glomeromycotina</taxon>
        <taxon>Glomeromycetes</taxon>
        <taxon>Diversisporales</taxon>
        <taxon>Gigasporaceae</taxon>
        <taxon>Racocetra</taxon>
    </lineage>
</organism>
<gene>
    <name evidence="1" type="ORF">RFULGI_LOCUS16586</name>
</gene>
<protein>
    <submittedName>
        <fullName evidence="1">3584_t:CDS:1</fullName>
    </submittedName>
</protein>